<dbReference type="SUPFAM" id="SSF52833">
    <property type="entry name" value="Thioredoxin-like"/>
    <property type="match status" value="1"/>
</dbReference>
<dbReference type="PANTHER" id="PTHR13887">
    <property type="entry name" value="GLUTATHIONE S-TRANSFERASE KAPPA"/>
    <property type="match status" value="1"/>
</dbReference>
<evidence type="ECO:0000313" key="3">
    <source>
        <dbReference type="Proteomes" id="UP001465153"/>
    </source>
</evidence>
<dbReference type="Gene3D" id="3.40.30.10">
    <property type="entry name" value="Glutaredoxin"/>
    <property type="match status" value="1"/>
</dbReference>
<proteinExistence type="predicted"/>
<name>A0ABQ0A8S9_9GAMM</name>
<dbReference type="Proteomes" id="UP001465153">
    <property type="component" value="Unassembled WGS sequence"/>
</dbReference>
<keyword evidence="3" id="KW-1185">Reference proteome</keyword>
<accession>A0ABQ0A8S9</accession>
<reference evidence="2 3" key="1">
    <citation type="submission" date="2024-04" db="EMBL/GenBank/DDBJ databases">
        <title>Draft genome sequence of Sessilibacter corallicola NBRC 116591.</title>
        <authorList>
            <person name="Miyakawa T."/>
            <person name="Kusuya Y."/>
            <person name="Miura T."/>
        </authorList>
    </citation>
    <scope>NUCLEOTIDE SEQUENCE [LARGE SCALE GENOMIC DNA]</scope>
    <source>
        <strain evidence="2 3">KU-00831-HH</strain>
    </source>
</reference>
<dbReference type="PANTHER" id="PTHR13887:SF41">
    <property type="entry name" value="THIOREDOXIN SUPERFAMILY PROTEIN"/>
    <property type="match status" value="1"/>
</dbReference>
<dbReference type="EMBL" id="BAABWN010000005">
    <property type="protein sequence ID" value="GAA6168051.1"/>
    <property type="molecule type" value="Genomic_DNA"/>
</dbReference>
<dbReference type="RefSeq" id="WP_233090856.1">
    <property type="nucleotide sequence ID" value="NZ_BAABWN010000005.1"/>
</dbReference>
<dbReference type="Pfam" id="PF01323">
    <property type="entry name" value="DSBA"/>
    <property type="match status" value="1"/>
</dbReference>
<dbReference type="InterPro" id="IPR001853">
    <property type="entry name" value="DSBA-like_thioredoxin_dom"/>
</dbReference>
<evidence type="ECO:0000259" key="1">
    <source>
        <dbReference type="Pfam" id="PF01323"/>
    </source>
</evidence>
<organism evidence="2 3">
    <name type="scientific">Sessilibacter corallicola</name>
    <dbReference type="NCBI Taxonomy" id="2904075"/>
    <lineage>
        <taxon>Bacteria</taxon>
        <taxon>Pseudomonadati</taxon>
        <taxon>Pseudomonadota</taxon>
        <taxon>Gammaproteobacteria</taxon>
        <taxon>Cellvibrionales</taxon>
        <taxon>Cellvibrionaceae</taxon>
        <taxon>Sessilibacter</taxon>
    </lineage>
</organism>
<gene>
    <name evidence="2" type="ORF">NBRC116591_18620</name>
</gene>
<evidence type="ECO:0000313" key="2">
    <source>
        <dbReference type="EMBL" id="GAA6168051.1"/>
    </source>
</evidence>
<protein>
    <recommendedName>
        <fullName evidence="1">DSBA-like thioredoxin domain-containing protein</fullName>
    </recommendedName>
</protein>
<feature type="domain" description="DSBA-like thioredoxin" evidence="1">
    <location>
        <begin position="12"/>
        <end position="210"/>
    </location>
</feature>
<comment type="caution">
    <text evidence="2">The sequence shown here is derived from an EMBL/GenBank/DDBJ whole genome shotgun (WGS) entry which is preliminary data.</text>
</comment>
<sequence>MSATPTANQPLTIDYYSDVLCVWAWIAQRRIEELKYQLNDRIVIRYHYMDVFGDVAGKMEKQWQSRGGFCGFAEHVRHSAENFEHAEINPKLWVDVRPRSSAPCHLMTKAVESACGWQAAENYALCLRKAFFCEAKDIADWGVLKHLVELQELDLPLIEAELNNGTAMAALMNDYQNAKAEGLKGSPSYVLDNGRQILFGNVGYRILAANIEELLKNPSDEASWC</sequence>
<dbReference type="InterPro" id="IPR036249">
    <property type="entry name" value="Thioredoxin-like_sf"/>
</dbReference>